<keyword evidence="1" id="KW-1133">Transmembrane helix</keyword>
<gene>
    <name evidence="2" type="ORF">JG29_16080</name>
</gene>
<evidence type="ECO:0000313" key="3">
    <source>
        <dbReference type="Proteomes" id="UP000033695"/>
    </source>
</evidence>
<reference evidence="2 3" key="1">
    <citation type="submission" date="2014-12" db="EMBL/GenBank/DDBJ databases">
        <title>Comparative genomics of the lactic acid bacteria isolated from the honey bee gut.</title>
        <authorList>
            <person name="Ellegaard K.M."/>
            <person name="Tamarit D."/>
            <person name="Javelind E."/>
            <person name="Olofsson T."/>
            <person name="Andersson S.G."/>
            <person name="Vasquez A."/>
        </authorList>
    </citation>
    <scope>NUCLEOTIDE SEQUENCE [LARGE SCALE GENOMIC DNA]</scope>
    <source>
        <strain evidence="2 3">Hon2</strain>
    </source>
</reference>
<feature type="transmembrane region" description="Helical" evidence="1">
    <location>
        <begin position="20"/>
        <end position="38"/>
    </location>
</feature>
<name>A0A0F4KPW8_9LACO</name>
<keyword evidence="3" id="KW-1185">Reference proteome</keyword>
<dbReference type="EMBL" id="JXBZ01000015">
    <property type="protein sequence ID" value="KJY48093.1"/>
    <property type="molecule type" value="Genomic_DNA"/>
</dbReference>
<dbReference type="STRING" id="1218508.JG29_16080"/>
<dbReference type="RefSeq" id="WP_045923515.1">
    <property type="nucleotide sequence ID" value="NZ_JBHTHW010000006.1"/>
</dbReference>
<sequence length="248" mass="29209">MKFNFNYQKFKRNIKTLFSYLLPWIGFSIILFLFAVISEIIEKNVEANPFYFKTIGDYLLILEWLLSGIIPILFVFLAKKEPYQTISKMGLIAAFTFISTLVPLPLMWKYFGNYITQQDVNKVISNTILTYIVFIVALIVGYFVTLTVSRKIIKKNNWWMFIFAMPYIIFYWIIASKYSQFHNFVSSSHYKSSKVALMVNSSKNPNIMLMNEFWYEIITLIVIVLVIELGVIVFAFLQEKISEKKERC</sequence>
<feature type="transmembrane region" description="Helical" evidence="1">
    <location>
        <begin position="213"/>
        <end position="237"/>
    </location>
</feature>
<evidence type="ECO:0000256" key="1">
    <source>
        <dbReference type="SAM" id="Phobius"/>
    </source>
</evidence>
<organism evidence="2 3">
    <name type="scientific">Bombilactobacillus mellis</name>
    <dbReference type="NCBI Taxonomy" id="1218508"/>
    <lineage>
        <taxon>Bacteria</taxon>
        <taxon>Bacillati</taxon>
        <taxon>Bacillota</taxon>
        <taxon>Bacilli</taxon>
        <taxon>Lactobacillales</taxon>
        <taxon>Lactobacillaceae</taxon>
        <taxon>Bombilactobacillus</taxon>
    </lineage>
</organism>
<dbReference type="AlphaFoldDB" id="A0A0F4KPW8"/>
<accession>A0A0F4KPW8</accession>
<feature type="transmembrane region" description="Helical" evidence="1">
    <location>
        <begin position="158"/>
        <end position="175"/>
    </location>
</feature>
<dbReference type="PATRIC" id="fig|1218508.4.peg.1655"/>
<feature type="transmembrane region" description="Helical" evidence="1">
    <location>
        <begin position="90"/>
        <end position="108"/>
    </location>
</feature>
<feature type="transmembrane region" description="Helical" evidence="1">
    <location>
        <begin position="58"/>
        <end position="78"/>
    </location>
</feature>
<dbReference type="OrthoDB" id="9976473at2"/>
<feature type="transmembrane region" description="Helical" evidence="1">
    <location>
        <begin position="128"/>
        <end position="146"/>
    </location>
</feature>
<keyword evidence="1" id="KW-0472">Membrane</keyword>
<proteinExistence type="predicted"/>
<dbReference type="Proteomes" id="UP000033695">
    <property type="component" value="Unassembled WGS sequence"/>
</dbReference>
<comment type="caution">
    <text evidence="2">The sequence shown here is derived from an EMBL/GenBank/DDBJ whole genome shotgun (WGS) entry which is preliminary data.</text>
</comment>
<keyword evidence="1" id="KW-0812">Transmembrane</keyword>
<dbReference type="HOGENOM" id="CLU_1118810_0_0_9"/>
<protein>
    <submittedName>
        <fullName evidence="2">Uncharacterized protein</fullName>
    </submittedName>
</protein>
<evidence type="ECO:0000313" key="2">
    <source>
        <dbReference type="EMBL" id="KJY48093.1"/>
    </source>
</evidence>